<keyword evidence="2" id="KW-1185">Reference proteome</keyword>
<dbReference type="Proteomes" id="UP000103899">
    <property type="component" value="Segment"/>
</dbReference>
<reference evidence="1 2" key="1">
    <citation type="journal article" date="2012" name="J. Virol.">
        <title>A Novel Bat Herpesvirus Encodes Homologues of Major Histocompatibility Complex Classes I and II, C-Type Lectin, and a Unique Family of Immune-Related Genes.</title>
        <authorList>
            <person name="Zhang H."/>
            <person name="Todd S."/>
            <person name="Tachedjian M."/>
            <person name="Barr J.A."/>
            <person name="Luo M."/>
            <person name="Yu M."/>
            <person name="Marsh G.A."/>
            <person name="Crameri G."/>
            <person name="Wang L.F."/>
        </authorList>
    </citation>
    <scope>NUCLEOTIDE SEQUENCE [LARGE SCALE GENOMIC DNA]</scope>
    <source>
        <strain evidence="1">B7D8</strain>
    </source>
</reference>
<sequence>MMFCVVRDRLTGKPLRPKTVAGAPETGLSDSLNRGDGYGICISNGSCEMRNLYNPVTCDLGLTNMFVCTHCYKTHLCDLRHDCRIVSTQEGTVCSKTGLTYESVLPHCRAETVEPISEPNSDEINAVSVILSYVYAYLMRHSNRYADVLEEVIEDGRFKKTVESAVYFTFNRVFKRGNNLHKVSLSLIGQLFIQLIIGVHAKVTKYDPTIIKVSRRKREDGLLKQMRFEYGNAPVFRS</sequence>
<evidence type="ECO:0000313" key="1">
    <source>
        <dbReference type="EMBL" id="AFK83929.1"/>
    </source>
</evidence>
<proteinExistence type="predicted"/>
<accession>I3VQ85</accession>
<dbReference type="Pfam" id="PF03048">
    <property type="entry name" value="Herpes_UL92"/>
    <property type="match status" value="1"/>
</dbReference>
<dbReference type="InterPro" id="IPR004289">
    <property type="entry name" value="Herpes_UL92"/>
</dbReference>
<dbReference type="EMBL" id="JQ805139">
    <property type="protein sequence ID" value="AFK83929.1"/>
    <property type="molecule type" value="Genomic_DNA"/>
</dbReference>
<dbReference type="RefSeq" id="YP_010797117.1">
    <property type="nucleotide sequence ID" value="NC_076129.1"/>
</dbReference>
<evidence type="ECO:0000313" key="2">
    <source>
        <dbReference type="Proteomes" id="UP000103899"/>
    </source>
</evidence>
<organism evidence="1 2">
    <name type="scientific">miniopterid betaherpesvirus 1</name>
    <dbReference type="NCBI Taxonomy" id="3070189"/>
    <lineage>
        <taxon>Viruses</taxon>
        <taxon>Duplodnaviria</taxon>
        <taxon>Heunggongvirae</taxon>
        <taxon>Peploviricota</taxon>
        <taxon>Herviviricetes</taxon>
        <taxon>Herpesvirales</taxon>
        <taxon>Orthoherpesviridae</taxon>
        <taxon>Betaherpesvirinae</taxon>
        <taxon>Quwivirus</taxon>
        <taxon>Quwivirus miniopteridbeta1</taxon>
    </lineage>
</organism>
<dbReference type="GeneID" id="80534820"/>
<protein>
    <submittedName>
        <fullName evidence="1">B92</fullName>
    </submittedName>
</protein>
<dbReference type="KEGG" id="vg:80534820"/>
<name>I3VQ85_9BETA</name>